<organism evidence="2">
    <name type="scientific">Chromera velia CCMP2878</name>
    <dbReference type="NCBI Taxonomy" id="1169474"/>
    <lineage>
        <taxon>Eukaryota</taxon>
        <taxon>Sar</taxon>
        <taxon>Alveolata</taxon>
        <taxon>Colpodellida</taxon>
        <taxon>Chromeraceae</taxon>
        <taxon>Chromera</taxon>
    </lineage>
</organism>
<dbReference type="AlphaFoldDB" id="A0A0G4IF84"/>
<evidence type="ECO:0000313" key="2">
    <source>
        <dbReference type="EMBL" id="CEM55869.1"/>
    </source>
</evidence>
<evidence type="ECO:0000256" key="1">
    <source>
        <dbReference type="SAM" id="SignalP"/>
    </source>
</evidence>
<dbReference type="VEuPathDB" id="CryptoDB:Cvel_13908"/>
<gene>
    <name evidence="2" type="ORF">Cvel_13908</name>
</gene>
<reference evidence="2" key="1">
    <citation type="submission" date="2014-11" db="EMBL/GenBank/DDBJ databases">
        <authorList>
            <person name="Otto D Thomas"/>
            <person name="Naeem Raeece"/>
        </authorList>
    </citation>
    <scope>NUCLEOTIDE SEQUENCE</scope>
</reference>
<keyword evidence="1" id="KW-0732">Signal</keyword>
<dbReference type="EMBL" id="CDMZ01005919">
    <property type="protein sequence ID" value="CEM55869.1"/>
    <property type="molecule type" value="Genomic_DNA"/>
</dbReference>
<name>A0A0G4IF84_9ALVE</name>
<feature type="chain" id="PRO_5005192593" evidence="1">
    <location>
        <begin position="20"/>
        <end position="431"/>
    </location>
</feature>
<sequence length="431" mass="48505">MSFGIGLWRLASLLGLVCSIQGLGGVEYEYSSFPVSSPQESAAFCIKYLGAVPIGQQDLTFDPSDYSDFEALSAVRFAYSYNRKFHDLVFVRPSSFPGGGKKDYLDSLESFEKFRVRTHRFEFQETWDWWQDWHLAFLSSESLDPFLHRLLRDEVPFVTRSSSFYVQVPGGIVIQMLGAMTYAWSYPFLFCRQTDEGVVPYQNLSLVDAETLRQPEPPLPEVRPSHYSVPSTKPSDALASLLSFGPVSETLPDFAITHKYSNGTCAQLRWAQFQADQSLVVAAGGMGLMEAEPLVEQRERGWGTVMVGGKVREGYAQPKKKGGYQVHFVDQWKKFEGTGLTVKEVEDFVEHSHGEMKSTNGLFHWRLALSVPSLDHLLAAEKRAETAQVPFFRVEGEGRRRTIFPLPGVLLLELSAQTDESSRGTVTEFEL</sequence>
<feature type="signal peptide" evidence="1">
    <location>
        <begin position="1"/>
        <end position="19"/>
    </location>
</feature>
<proteinExistence type="predicted"/>
<protein>
    <submittedName>
        <fullName evidence="2">Uncharacterized protein</fullName>
    </submittedName>
</protein>
<accession>A0A0G4IF84</accession>